<accession>A0A9X4H2E9</accession>
<protein>
    <submittedName>
        <fullName evidence="1">Uncharacterized protein</fullName>
    </submittedName>
</protein>
<dbReference type="AlphaFoldDB" id="A0A9X4H2E9"/>
<dbReference type="Proteomes" id="UP001154312">
    <property type="component" value="Unassembled WGS sequence"/>
</dbReference>
<proteinExistence type="predicted"/>
<gene>
    <name evidence="1" type="ORF">L7E55_10555</name>
</gene>
<keyword evidence="2" id="KW-1185">Reference proteome</keyword>
<organism evidence="1 2">
    <name type="scientific">Pelotomaculum isophthalicicum JI</name>
    <dbReference type="NCBI Taxonomy" id="947010"/>
    <lineage>
        <taxon>Bacteria</taxon>
        <taxon>Bacillati</taxon>
        <taxon>Bacillota</taxon>
        <taxon>Clostridia</taxon>
        <taxon>Eubacteriales</taxon>
        <taxon>Desulfotomaculaceae</taxon>
        <taxon>Pelotomaculum</taxon>
    </lineage>
</organism>
<comment type="caution">
    <text evidence="1">The sequence shown here is derived from an EMBL/GenBank/DDBJ whole genome shotgun (WGS) entry which is preliminary data.</text>
</comment>
<sequence length="175" mass="19124">MKKSILNKIILLGIVVAVLVFTSSSIVSAKDNLSTSNLKYQFNSDISKTIQDLDSLKKNSTILESTSIIAKITPDQAFETASKLAPKYATQAENIVVEYYQLTNTGFNAFTDSAKQKNNSLSKDGIMKVPCYIVTFKGITRIGEAPMGIQAPIFHNFNIVIDANTGEPLYGFSTI</sequence>
<dbReference type="RefSeq" id="WP_277444189.1">
    <property type="nucleotide sequence ID" value="NZ_JAKOAV010000019.1"/>
</dbReference>
<name>A0A9X4H2E9_9FIRM</name>
<reference evidence="1" key="1">
    <citation type="submission" date="2022-02" db="EMBL/GenBank/DDBJ databases">
        <authorList>
            <person name="Leng L."/>
        </authorList>
    </citation>
    <scope>NUCLEOTIDE SEQUENCE</scope>
    <source>
        <strain evidence="1">JI</strain>
    </source>
</reference>
<evidence type="ECO:0000313" key="1">
    <source>
        <dbReference type="EMBL" id="MDF9408790.1"/>
    </source>
</evidence>
<dbReference type="EMBL" id="JAKOAV010000019">
    <property type="protein sequence ID" value="MDF9408790.1"/>
    <property type="molecule type" value="Genomic_DNA"/>
</dbReference>
<evidence type="ECO:0000313" key="2">
    <source>
        <dbReference type="Proteomes" id="UP001154312"/>
    </source>
</evidence>